<dbReference type="Gene3D" id="2.102.10.10">
    <property type="entry name" value="Rieske [2Fe-2S] iron-sulphur domain"/>
    <property type="match status" value="1"/>
</dbReference>
<name>A0A5B8C668_9MICO</name>
<evidence type="ECO:0000256" key="6">
    <source>
        <dbReference type="ARBA" id="ARBA00023014"/>
    </source>
</evidence>
<dbReference type="PANTHER" id="PTHR10134">
    <property type="entry name" value="CYTOCHROME B-C1 COMPLEX SUBUNIT RIESKE, MITOCHONDRIAL"/>
    <property type="match status" value="1"/>
</dbReference>
<dbReference type="InterPro" id="IPR036922">
    <property type="entry name" value="Rieske_2Fe-2S_sf"/>
</dbReference>
<evidence type="ECO:0000256" key="5">
    <source>
        <dbReference type="ARBA" id="ARBA00023004"/>
    </source>
</evidence>
<accession>A0A5B8C668</accession>
<evidence type="ECO:0000256" key="8">
    <source>
        <dbReference type="ARBA" id="ARBA00029586"/>
    </source>
</evidence>
<dbReference type="GO" id="GO:0051537">
    <property type="term" value="F:2 iron, 2 sulfur cluster binding"/>
    <property type="evidence" value="ECO:0007669"/>
    <property type="project" value="UniProtKB-KW"/>
</dbReference>
<evidence type="ECO:0000313" key="11">
    <source>
        <dbReference type="EMBL" id="QDC26033.1"/>
    </source>
</evidence>
<evidence type="ECO:0000256" key="1">
    <source>
        <dbReference type="ARBA" id="ARBA00002494"/>
    </source>
</evidence>
<dbReference type="RefSeq" id="WP_139930362.1">
    <property type="nucleotide sequence ID" value="NZ_CP040915.1"/>
</dbReference>
<dbReference type="PRINTS" id="PR00162">
    <property type="entry name" value="RIESKE"/>
</dbReference>
<keyword evidence="6" id="KW-0411">Iron-sulfur</keyword>
<dbReference type="EMBL" id="CP040915">
    <property type="protein sequence ID" value="QDC26033.1"/>
    <property type="molecule type" value="Genomic_DNA"/>
</dbReference>
<keyword evidence="7" id="KW-1015">Disulfide bond</keyword>
<evidence type="ECO:0000256" key="2">
    <source>
        <dbReference type="ARBA" id="ARBA00015816"/>
    </source>
</evidence>
<proteinExistence type="predicted"/>
<dbReference type="InterPro" id="IPR017941">
    <property type="entry name" value="Rieske_2Fe-2S"/>
</dbReference>
<dbReference type="Proteomes" id="UP000314616">
    <property type="component" value="Chromosome"/>
</dbReference>
<evidence type="ECO:0000259" key="10">
    <source>
        <dbReference type="PROSITE" id="PS51296"/>
    </source>
</evidence>
<dbReference type="GO" id="GO:0016020">
    <property type="term" value="C:membrane"/>
    <property type="evidence" value="ECO:0007669"/>
    <property type="project" value="InterPro"/>
</dbReference>
<evidence type="ECO:0000313" key="12">
    <source>
        <dbReference type="Proteomes" id="UP000314616"/>
    </source>
</evidence>
<dbReference type="GO" id="GO:0016705">
    <property type="term" value="F:oxidoreductase activity, acting on paired donors, with incorporation or reduction of molecular oxygen"/>
    <property type="evidence" value="ECO:0007669"/>
    <property type="project" value="UniProtKB-ARBA"/>
</dbReference>
<dbReference type="InterPro" id="IPR014349">
    <property type="entry name" value="Rieske_Fe-S_prot"/>
</dbReference>
<gene>
    <name evidence="11" type="ORF">FE374_16680</name>
</gene>
<dbReference type="OrthoDB" id="25106at2"/>
<dbReference type="CDD" id="cd03467">
    <property type="entry name" value="Rieske"/>
    <property type="match status" value="1"/>
</dbReference>
<dbReference type="AlphaFoldDB" id="A0A5B8C668"/>
<keyword evidence="4" id="KW-0479">Metal-binding</keyword>
<dbReference type="PROSITE" id="PS51296">
    <property type="entry name" value="RIESKE"/>
    <property type="match status" value="1"/>
</dbReference>
<keyword evidence="3" id="KW-0001">2Fe-2S</keyword>
<dbReference type="KEGG" id="gyu:FE374_16680"/>
<dbReference type="GO" id="GO:0004497">
    <property type="term" value="F:monooxygenase activity"/>
    <property type="evidence" value="ECO:0007669"/>
    <property type="project" value="UniProtKB-ARBA"/>
</dbReference>
<dbReference type="InterPro" id="IPR005805">
    <property type="entry name" value="Rieske_Fe-S_prot_C"/>
</dbReference>
<evidence type="ECO:0000256" key="3">
    <source>
        <dbReference type="ARBA" id="ARBA00022714"/>
    </source>
</evidence>
<comment type="function">
    <text evidence="1">Iron-sulfur subunit of the cytochrome bc1 complex, an essential component of the respiratory electron transport chain required for ATP synthesis. The bc1 complex catalyzes the oxidation of menaquinol and the reduction of cytochrome c in the respiratory chain. The bc1 complex operates through a Q-cycle mechanism that couples electron transfer to generation of the proton gradient that drives ATP synthesis.</text>
</comment>
<organism evidence="11 12">
    <name type="scientific">Georgenia yuyongxinii</name>
    <dbReference type="NCBI Taxonomy" id="2589797"/>
    <lineage>
        <taxon>Bacteria</taxon>
        <taxon>Bacillati</taxon>
        <taxon>Actinomycetota</taxon>
        <taxon>Actinomycetes</taxon>
        <taxon>Micrococcales</taxon>
        <taxon>Bogoriellaceae</taxon>
        <taxon>Georgenia</taxon>
    </lineage>
</organism>
<feature type="domain" description="Rieske" evidence="10">
    <location>
        <begin position="55"/>
        <end position="149"/>
    </location>
</feature>
<sequence>MSSAHVCEHAGACVSRRRVLVAGGAGLVLTPLLVACGSGAEPAAPTPAGSGQSGERLVALSEVPVGSGVVVETPGGESVVVAQPETGKVLAFSAVCTHQGCLVAVEGQELACPCHGSRYAAASGEVLQGPAEEPLPAVPVRVDGEDVVLG</sequence>
<evidence type="ECO:0000256" key="7">
    <source>
        <dbReference type="ARBA" id="ARBA00023157"/>
    </source>
</evidence>
<evidence type="ECO:0000256" key="9">
    <source>
        <dbReference type="ARBA" id="ARBA00034078"/>
    </source>
</evidence>
<comment type="cofactor">
    <cofactor evidence="9">
        <name>[2Fe-2S] cluster</name>
        <dbReference type="ChEBI" id="CHEBI:190135"/>
    </cofactor>
</comment>
<reference evidence="11 12" key="1">
    <citation type="submission" date="2019-05" db="EMBL/GenBank/DDBJ databases">
        <title>Georgenia *** sp. nov., and Georgenia *** sp. nov., isolated from the intestinal contents of plateau pika (Ochotona curzoniae) in the Qinghai-Tibet plateau of China.</title>
        <authorList>
            <person name="Tian Z."/>
        </authorList>
    </citation>
    <scope>NUCLEOTIDE SEQUENCE [LARGE SCALE GENOMIC DNA]</scope>
    <source>
        <strain evidence="11 12">Z443</strain>
    </source>
</reference>
<protein>
    <recommendedName>
        <fullName evidence="2">Cytochrome bc1 complex Rieske iron-sulfur subunit</fullName>
    </recommendedName>
    <alternativeName>
        <fullName evidence="8">Cytochrome bc1 reductase complex subunit QcrA</fullName>
    </alternativeName>
</protein>
<dbReference type="Pfam" id="PF00355">
    <property type="entry name" value="Rieske"/>
    <property type="match status" value="1"/>
</dbReference>
<dbReference type="SUPFAM" id="SSF50022">
    <property type="entry name" value="ISP domain"/>
    <property type="match status" value="1"/>
</dbReference>
<dbReference type="GO" id="GO:0046872">
    <property type="term" value="F:metal ion binding"/>
    <property type="evidence" value="ECO:0007669"/>
    <property type="project" value="UniProtKB-KW"/>
</dbReference>
<keyword evidence="5" id="KW-0408">Iron</keyword>
<evidence type="ECO:0000256" key="4">
    <source>
        <dbReference type="ARBA" id="ARBA00022723"/>
    </source>
</evidence>